<dbReference type="PROSITE" id="PS50995">
    <property type="entry name" value="HTH_MARR_2"/>
    <property type="match status" value="1"/>
</dbReference>
<dbReference type="InterPro" id="IPR036390">
    <property type="entry name" value="WH_DNA-bd_sf"/>
</dbReference>
<evidence type="ECO:0000313" key="2">
    <source>
        <dbReference type="Proteomes" id="UP001548189"/>
    </source>
</evidence>
<dbReference type="Pfam" id="PF13463">
    <property type="entry name" value="HTH_27"/>
    <property type="match status" value="1"/>
</dbReference>
<protein>
    <submittedName>
        <fullName evidence="1">MarR family winged helix-turn-helix transcriptional regulator</fullName>
    </submittedName>
</protein>
<dbReference type="Proteomes" id="UP001548189">
    <property type="component" value="Unassembled WGS sequence"/>
</dbReference>
<dbReference type="SMART" id="SM00347">
    <property type="entry name" value="HTH_MARR"/>
    <property type="match status" value="1"/>
</dbReference>
<dbReference type="InterPro" id="IPR000835">
    <property type="entry name" value="HTH_MarR-typ"/>
</dbReference>
<comment type="caution">
    <text evidence="1">The sequence shown here is derived from an EMBL/GenBank/DDBJ whole genome shotgun (WGS) entry which is preliminary data.</text>
</comment>
<name>A0ABV2BVK1_9GAMM</name>
<accession>A0ABV2BVK1</accession>
<organism evidence="1 2">
    <name type="scientific">Aliikangiella maris</name>
    <dbReference type="NCBI Taxonomy" id="3162458"/>
    <lineage>
        <taxon>Bacteria</taxon>
        <taxon>Pseudomonadati</taxon>
        <taxon>Pseudomonadota</taxon>
        <taxon>Gammaproteobacteria</taxon>
        <taxon>Oceanospirillales</taxon>
        <taxon>Pleioneaceae</taxon>
        <taxon>Aliikangiella</taxon>
    </lineage>
</organism>
<dbReference type="PANTHER" id="PTHR42756">
    <property type="entry name" value="TRANSCRIPTIONAL REGULATOR, MARR"/>
    <property type="match status" value="1"/>
</dbReference>
<proteinExistence type="predicted"/>
<dbReference type="PANTHER" id="PTHR42756:SF1">
    <property type="entry name" value="TRANSCRIPTIONAL REPRESSOR OF EMRAB OPERON"/>
    <property type="match status" value="1"/>
</dbReference>
<dbReference type="SUPFAM" id="SSF46785">
    <property type="entry name" value="Winged helix' DNA-binding domain"/>
    <property type="match status" value="1"/>
</dbReference>
<sequence length="179" mass="20467">MTDKINDPLDLYEHLPFQIAVVSNLLQLNRDLAIREIVELDPRELRVILNIGSYMPIKAADIAYQSRLDSYTISRAVKVLKNLKMIDVMQDESNKKVKFLVLTDTGKAVYQQLCEVINRRTKILEAAINEDEKALLMELLAKIEDKAESMLAATAIKELEKGRTIPADQKEIIRWSKRG</sequence>
<gene>
    <name evidence="1" type="ORF">ABVT43_12615</name>
</gene>
<dbReference type="EMBL" id="JBEVCJ010000015">
    <property type="protein sequence ID" value="MET1255975.1"/>
    <property type="molecule type" value="Genomic_DNA"/>
</dbReference>
<keyword evidence="2" id="KW-1185">Reference proteome</keyword>
<evidence type="ECO:0000313" key="1">
    <source>
        <dbReference type="EMBL" id="MET1255975.1"/>
    </source>
</evidence>
<dbReference type="Gene3D" id="1.10.10.10">
    <property type="entry name" value="Winged helix-like DNA-binding domain superfamily/Winged helix DNA-binding domain"/>
    <property type="match status" value="1"/>
</dbReference>
<reference evidence="1 2" key="1">
    <citation type="submission" date="2024-06" db="EMBL/GenBank/DDBJ databases">
        <authorList>
            <person name="Li F."/>
        </authorList>
    </citation>
    <scope>NUCLEOTIDE SEQUENCE [LARGE SCALE GENOMIC DNA]</scope>
    <source>
        <strain evidence="1 2">GXAS 311</strain>
    </source>
</reference>
<dbReference type="InterPro" id="IPR036388">
    <property type="entry name" value="WH-like_DNA-bd_sf"/>
</dbReference>